<dbReference type="InterPro" id="IPR035439">
    <property type="entry name" value="UPF0145_dom_sf"/>
</dbReference>
<gene>
    <name evidence="2" type="ORF">FA047_06605</name>
</gene>
<dbReference type="PROSITE" id="PS51257">
    <property type="entry name" value="PROKAR_LIPOPROTEIN"/>
    <property type="match status" value="1"/>
</dbReference>
<evidence type="ECO:0000256" key="1">
    <source>
        <dbReference type="SAM" id="SignalP"/>
    </source>
</evidence>
<name>A0A4U1CJZ5_9SPHI</name>
<feature type="chain" id="PRO_5020520465" description="Lipoprotein" evidence="1">
    <location>
        <begin position="19"/>
        <end position="147"/>
    </location>
</feature>
<organism evidence="2 3">
    <name type="scientific">Pedobacter frigoris</name>
    <dbReference type="NCBI Taxonomy" id="2571272"/>
    <lineage>
        <taxon>Bacteria</taxon>
        <taxon>Pseudomonadati</taxon>
        <taxon>Bacteroidota</taxon>
        <taxon>Sphingobacteriia</taxon>
        <taxon>Sphingobacteriales</taxon>
        <taxon>Sphingobacteriaceae</taxon>
        <taxon>Pedobacter</taxon>
    </lineage>
</organism>
<keyword evidence="3" id="KW-1185">Reference proteome</keyword>
<proteinExistence type="predicted"/>
<dbReference type="EMBL" id="SWBQ01000002">
    <property type="protein sequence ID" value="TKC06936.1"/>
    <property type="molecule type" value="Genomic_DNA"/>
</dbReference>
<feature type="signal peptide" evidence="1">
    <location>
        <begin position="1"/>
        <end position="18"/>
    </location>
</feature>
<comment type="caution">
    <text evidence="2">The sequence shown here is derived from an EMBL/GenBank/DDBJ whole genome shotgun (WGS) entry which is preliminary data.</text>
</comment>
<dbReference type="OrthoDB" id="1053474at2"/>
<dbReference type="Proteomes" id="UP000307244">
    <property type="component" value="Unassembled WGS sequence"/>
</dbReference>
<dbReference type="SUPFAM" id="SSF117782">
    <property type="entry name" value="YbjQ-like"/>
    <property type="match status" value="1"/>
</dbReference>
<dbReference type="AlphaFoldDB" id="A0A4U1CJZ5"/>
<keyword evidence="1" id="KW-0732">Signal</keyword>
<evidence type="ECO:0000313" key="3">
    <source>
        <dbReference type="Proteomes" id="UP000307244"/>
    </source>
</evidence>
<evidence type="ECO:0000313" key="2">
    <source>
        <dbReference type="EMBL" id="TKC06936.1"/>
    </source>
</evidence>
<dbReference type="RefSeq" id="WP_136835210.1">
    <property type="nucleotide sequence ID" value="NZ_SWBQ01000002.1"/>
</dbReference>
<sequence>MKKIYFAFALIASLSSCSAPIVKPRYIKDVYIFDYSKYADKGFFFSESNSVNFNYIPIGSINAYNESGYEVVSSVKERERNDDVLMAEHSFHTSTTRYGDKLILADRSDLIDEVYKQALKKGANGIINLKFVFTTKNVTISGMAIKK</sequence>
<protein>
    <recommendedName>
        <fullName evidence="4">Lipoprotein</fullName>
    </recommendedName>
</protein>
<evidence type="ECO:0008006" key="4">
    <source>
        <dbReference type="Google" id="ProtNLM"/>
    </source>
</evidence>
<accession>A0A4U1CJZ5</accession>
<reference evidence="2 3" key="1">
    <citation type="submission" date="2019-04" db="EMBL/GenBank/DDBJ databases">
        <title>Pedobacter sp. RP-3-15 sp. nov., isolated from Arctic soil.</title>
        <authorList>
            <person name="Dahal R.H."/>
            <person name="Kim D.-U."/>
        </authorList>
    </citation>
    <scope>NUCLEOTIDE SEQUENCE [LARGE SCALE GENOMIC DNA]</scope>
    <source>
        <strain evidence="2 3">RP-3-15</strain>
    </source>
</reference>